<feature type="chain" id="PRO_5043482309" description="Fibronectin type-III domain-containing protein" evidence="1">
    <location>
        <begin position="22"/>
        <end position="475"/>
    </location>
</feature>
<dbReference type="SUPFAM" id="SSF49265">
    <property type="entry name" value="Fibronectin type III"/>
    <property type="match status" value="3"/>
</dbReference>
<evidence type="ECO:0000313" key="4">
    <source>
        <dbReference type="Proteomes" id="UP001321582"/>
    </source>
</evidence>
<feature type="domain" description="Fibronectin type-III" evidence="2">
    <location>
        <begin position="291"/>
        <end position="382"/>
    </location>
</feature>
<sequence length="475" mass="53714">MKKVSLLVVMMFLVLFTGCSLTPPKTPQNLVAKPIEKGIELYWDGVNGAKEYKVYSSKSESGEYTEIGNTNSNNYKITDLDAETIYFFKVNAKNNLGSSDDSEVVSASPKLEKPKNLKYEFKGYSLKLTWDSVENVTTYQILKSEGDNKNYSLLNTTEKNYFTITNIVNGKNYSFVVKSKNTLGVSDASNKIFITVKLPPTPPQNFTVSSGNSTALLTWDNVEKADFYNIYQKDAEGAETLVAGNIEKNEYTVEGLQNKTKYYFAVSSSNSNGEGDKTEYKLITPYNPDEKPDATTISVSKSNDSIKISWNKVIGATSYKIYYSTTQGGTYHKLKETTNLYYYDSYFDYDTTYYYVVKSINKAGESEYSNEDYITIHKLQPPLVPTNFTAYIDHPSGDVILTWDASYTAKYYKLYKIKYYDTPYQEITVVNSSIYTTSYNLGYLDSGEYIYALSAVNDAGTSEQYSIYGFTVTRR</sequence>
<dbReference type="PROSITE" id="PS50853">
    <property type="entry name" value="FN3"/>
    <property type="match status" value="3"/>
</dbReference>
<feature type="domain" description="Fibronectin type-III" evidence="2">
    <location>
        <begin position="199"/>
        <end position="289"/>
    </location>
</feature>
<protein>
    <recommendedName>
        <fullName evidence="2">Fibronectin type-III domain-containing protein</fullName>
    </recommendedName>
</protein>
<dbReference type="Proteomes" id="UP001321582">
    <property type="component" value="Chromosome"/>
</dbReference>
<dbReference type="CDD" id="cd00063">
    <property type="entry name" value="FN3"/>
    <property type="match status" value="3"/>
</dbReference>
<dbReference type="PROSITE" id="PS51257">
    <property type="entry name" value="PROKAR_LIPOPROTEIN"/>
    <property type="match status" value="1"/>
</dbReference>
<dbReference type="PANTHER" id="PTHR47135:SF1">
    <property type="entry name" value="FIBRONECTIN TYPE III DOMAIN-CONTAINING PROTEIN 7"/>
    <property type="match status" value="1"/>
</dbReference>
<dbReference type="Pfam" id="PF00041">
    <property type="entry name" value="fn3"/>
    <property type="match status" value="3"/>
</dbReference>
<proteinExistence type="predicted"/>
<dbReference type="InterPro" id="IPR003961">
    <property type="entry name" value="FN3_dom"/>
</dbReference>
<feature type="domain" description="Fibronectin type-III" evidence="2">
    <location>
        <begin position="23"/>
        <end position="112"/>
    </location>
</feature>
<evidence type="ECO:0000313" key="3">
    <source>
        <dbReference type="EMBL" id="BDU51428.1"/>
    </source>
</evidence>
<dbReference type="SMART" id="SM00060">
    <property type="entry name" value="FN3"/>
    <property type="match status" value="5"/>
</dbReference>
<evidence type="ECO:0000259" key="2">
    <source>
        <dbReference type="PROSITE" id="PS50853"/>
    </source>
</evidence>
<dbReference type="AlphaFoldDB" id="A0AAU9DGN1"/>
<dbReference type="KEGG" id="haby:HLVA_19970"/>
<feature type="signal peptide" evidence="1">
    <location>
        <begin position="1"/>
        <end position="21"/>
    </location>
</feature>
<dbReference type="RefSeq" id="WP_307904318.1">
    <property type="nucleotide sequence ID" value="NZ_AP027059.1"/>
</dbReference>
<dbReference type="Gene3D" id="2.60.40.10">
    <property type="entry name" value="Immunoglobulins"/>
    <property type="match status" value="5"/>
</dbReference>
<keyword evidence="1" id="KW-0732">Signal</keyword>
<dbReference type="EMBL" id="AP027059">
    <property type="protein sequence ID" value="BDU51428.1"/>
    <property type="molecule type" value="Genomic_DNA"/>
</dbReference>
<organism evidence="3 4">
    <name type="scientific">Haliovirga abyssi</name>
    <dbReference type="NCBI Taxonomy" id="2996794"/>
    <lineage>
        <taxon>Bacteria</taxon>
        <taxon>Fusobacteriati</taxon>
        <taxon>Fusobacteriota</taxon>
        <taxon>Fusobacteriia</taxon>
        <taxon>Fusobacteriales</taxon>
        <taxon>Haliovirgaceae</taxon>
        <taxon>Haliovirga</taxon>
    </lineage>
</organism>
<dbReference type="PANTHER" id="PTHR47135">
    <property type="entry name" value="FIBRONECTIN TYPE III DOMAIN-CONTAINING PROTEIN 7"/>
    <property type="match status" value="1"/>
</dbReference>
<gene>
    <name evidence="3" type="ORF">HLVA_19970</name>
</gene>
<keyword evidence="4" id="KW-1185">Reference proteome</keyword>
<dbReference type="InterPro" id="IPR036116">
    <property type="entry name" value="FN3_sf"/>
</dbReference>
<accession>A0AAU9DGN1</accession>
<name>A0AAU9DGN1_9FUSO</name>
<evidence type="ECO:0000256" key="1">
    <source>
        <dbReference type="SAM" id="SignalP"/>
    </source>
</evidence>
<dbReference type="InterPro" id="IPR013783">
    <property type="entry name" value="Ig-like_fold"/>
</dbReference>
<reference evidence="3 4" key="1">
    <citation type="submission" date="2022-11" db="EMBL/GenBank/DDBJ databases">
        <title>Haliovirga abyssi gen. nov., sp. nov., a mesophilic fermentative bacterium isolated from the Iheya North hydrothermal field and the proposal of Haliovirgaceae fam. nov.</title>
        <authorList>
            <person name="Miyazaki U."/>
            <person name="Tame A."/>
            <person name="Miyazaki J."/>
            <person name="Takai K."/>
            <person name="Sawayama S."/>
            <person name="Kitajima M."/>
            <person name="Okamoto A."/>
            <person name="Nakagawa S."/>
        </authorList>
    </citation>
    <scope>NUCLEOTIDE SEQUENCE [LARGE SCALE GENOMIC DNA]</scope>
    <source>
        <strain evidence="3 4">IC12</strain>
    </source>
</reference>